<keyword evidence="4" id="KW-0961">Cell wall biogenesis/degradation</keyword>
<keyword evidence="3" id="KW-0325">Glycoprotein</keyword>
<evidence type="ECO:0000313" key="6">
    <source>
        <dbReference type="Proteomes" id="UP001218188"/>
    </source>
</evidence>
<evidence type="ECO:0000256" key="1">
    <source>
        <dbReference type="ARBA" id="ARBA00004370"/>
    </source>
</evidence>
<dbReference type="GO" id="GO:0016020">
    <property type="term" value="C:membrane"/>
    <property type="evidence" value="ECO:0007669"/>
    <property type="project" value="UniProtKB-SubCell"/>
</dbReference>
<dbReference type="Pfam" id="PF03935">
    <property type="entry name" value="SKN1_KRE6_Sbg1"/>
    <property type="match status" value="1"/>
</dbReference>
<dbReference type="Proteomes" id="UP001218188">
    <property type="component" value="Unassembled WGS sequence"/>
</dbReference>
<reference evidence="5" key="1">
    <citation type="submission" date="2023-03" db="EMBL/GenBank/DDBJ databases">
        <title>Massive genome expansion in bonnet fungi (Mycena s.s.) driven by repeated elements and novel gene families across ecological guilds.</title>
        <authorList>
            <consortium name="Lawrence Berkeley National Laboratory"/>
            <person name="Harder C.B."/>
            <person name="Miyauchi S."/>
            <person name="Viragh M."/>
            <person name="Kuo A."/>
            <person name="Thoen E."/>
            <person name="Andreopoulos B."/>
            <person name="Lu D."/>
            <person name="Skrede I."/>
            <person name="Drula E."/>
            <person name="Henrissat B."/>
            <person name="Morin E."/>
            <person name="Kohler A."/>
            <person name="Barry K."/>
            <person name="LaButti K."/>
            <person name="Morin E."/>
            <person name="Salamov A."/>
            <person name="Lipzen A."/>
            <person name="Mereny Z."/>
            <person name="Hegedus B."/>
            <person name="Baldrian P."/>
            <person name="Stursova M."/>
            <person name="Weitz H."/>
            <person name="Taylor A."/>
            <person name="Grigoriev I.V."/>
            <person name="Nagy L.G."/>
            <person name="Martin F."/>
            <person name="Kauserud H."/>
        </authorList>
    </citation>
    <scope>NUCLEOTIDE SEQUENCE</scope>
    <source>
        <strain evidence="5">CBHHK200</strain>
    </source>
</reference>
<keyword evidence="6" id="KW-1185">Reference proteome</keyword>
<sequence length="102" mass="11519">MNDLTLKEDPSWEARSSENFSSIGSKRTLKSGANFNMFSVGFVDFDNLHPDSINIGCDSEDRPTSAYIDTYSGVYTNPWPLLTTWVDDYKQAVPRNNLVDQC</sequence>
<gene>
    <name evidence="5" type="ORF">C8F04DRAFT_1248469</name>
</gene>
<comment type="caution">
    <text evidence="5">The sequence shown here is derived from an EMBL/GenBank/DDBJ whole genome shotgun (WGS) entry which is preliminary data.</text>
</comment>
<proteinExistence type="predicted"/>
<comment type="subcellular location">
    <subcellularLocation>
        <location evidence="1">Membrane</location>
    </subcellularLocation>
</comment>
<keyword evidence="2" id="KW-0472">Membrane</keyword>
<evidence type="ECO:0000313" key="5">
    <source>
        <dbReference type="EMBL" id="KAJ7046213.1"/>
    </source>
</evidence>
<name>A0AAD6THK5_9AGAR</name>
<organism evidence="5 6">
    <name type="scientific">Mycena alexandri</name>
    <dbReference type="NCBI Taxonomy" id="1745969"/>
    <lineage>
        <taxon>Eukaryota</taxon>
        <taxon>Fungi</taxon>
        <taxon>Dikarya</taxon>
        <taxon>Basidiomycota</taxon>
        <taxon>Agaricomycotina</taxon>
        <taxon>Agaricomycetes</taxon>
        <taxon>Agaricomycetidae</taxon>
        <taxon>Agaricales</taxon>
        <taxon>Marasmiineae</taxon>
        <taxon>Mycenaceae</taxon>
        <taxon>Mycena</taxon>
    </lineage>
</organism>
<dbReference type="EMBL" id="JARJCM010000003">
    <property type="protein sequence ID" value="KAJ7046213.1"/>
    <property type="molecule type" value="Genomic_DNA"/>
</dbReference>
<evidence type="ECO:0000256" key="3">
    <source>
        <dbReference type="ARBA" id="ARBA00023180"/>
    </source>
</evidence>
<dbReference type="InterPro" id="IPR005629">
    <property type="entry name" value="Skn1/Kre6/Sbg1"/>
</dbReference>
<protein>
    <submittedName>
        <fullName evidence="5">Uncharacterized protein</fullName>
    </submittedName>
</protein>
<evidence type="ECO:0000256" key="2">
    <source>
        <dbReference type="ARBA" id="ARBA00023136"/>
    </source>
</evidence>
<dbReference type="AlphaFoldDB" id="A0AAD6THK5"/>
<evidence type="ECO:0000256" key="4">
    <source>
        <dbReference type="ARBA" id="ARBA00023316"/>
    </source>
</evidence>
<accession>A0AAD6THK5</accession>